<evidence type="ECO:0000313" key="4">
    <source>
        <dbReference type="EMBL" id="MEE1946041.1"/>
    </source>
</evidence>
<dbReference type="EMBL" id="JAZDQT010000002">
    <property type="protein sequence ID" value="MEE1946041.1"/>
    <property type="molecule type" value="Genomic_DNA"/>
</dbReference>
<dbReference type="InterPro" id="IPR032508">
    <property type="entry name" value="FecR_C"/>
</dbReference>
<dbReference type="PIRSF" id="PIRSF018266">
    <property type="entry name" value="FecR"/>
    <property type="match status" value="1"/>
</dbReference>
<evidence type="ECO:0000259" key="3">
    <source>
        <dbReference type="Pfam" id="PF16344"/>
    </source>
</evidence>
<evidence type="ECO:0000256" key="1">
    <source>
        <dbReference type="SAM" id="Phobius"/>
    </source>
</evidence>
<name>A0ABU7I9L0_9SPHI</name>
<gene>
    <name evidence="4" type="ORF">VRU48_13045</name>
</gene>
<dbReference type="PANTHER" id="PTHR30273:SF2">
    <property type="entry name" value="PROTEIN FECR"/>
    <property type="match status" value="1"/>
</dbReference>
<dbReference type="RefSeq" id="WP_330108357.1">
    <property type="nucleotide sequence ID" value="NZ_JAZDQT010000002.1"/>
</dbReference>
<proteinExistence type="predicted"/>
<keyword evidence="5" id="KW-1185">Reference proteome</keyword>
<evidence type="ECO:0000259" key="2">
    <source>
        <dbReference type="Pfam" id="PF04773"/>
    </source>
</evidence>
<organism evidence="4 5">
    <name type="scientific">Pedobacter albus</name>
    <dbReference type="NCBI Taxonomy" id="3113905"/>
    <lineage>
        <taxon>Bacteria</taxon>
        <taxon>Pseudomonadati</taxon>
        <taxon>Bacteroidota</taxon>
        <taxon>Sphingobacteriia</taxon>
        <taxon>Sphingobacteriales</taxon>
        <taxon>Sphingobacteriaceae</taxon>
        <taxon>Pedobacter</taxon>
    </lineage>
</organism>
<keyword evidence="1" id="KW-0812">Transmembrane</keyword>
<dbReference type="InterPro" id="IPR006860">
    <property type="entry name" value="FecR"/>
</dbReference>
<evidence type="ECO:0000313" key="5">
    <source>
        <dbReference type="Proteomes" id="UP001336835"/>
    </source>
</evidence>
<dbReference type="Pfam" id="PF16344">
    <property type="entry name" value="FecR_C"/>
    <property type="match status" value="1"/>
</dbReference>
<keyword evidence="1" id="KW-0472">Membrane</keyword>
<dbReference type="Proteomes" id="UP001336835">
    <property type="component" value="Unassembled WGS sequence"/>
</dbReference>
<dbReference type="PANTHER" id="PTHR30273">
    <property type="entry name" value="PERIPLASMIC SIGNAL SENSOR AND SIGMA FACTOR ACTIVATOR FECR-RELATED"/>
    <property type="match status" value="1"/>
</dbReference>
<dbReference type="Pfam" id="PF04773">
    <property type="entry name" value="FecR"/>
    <property type="match status" value="1"/>
</dbReference>
<protein>
    <submittedName>
        <fullName evidence="4">FecR domain-containing protein</fullName>
    </submittedName>
</protein>
<accession>A0ABU7I9L0</accession>
<feature type="transmembrane region" description="Helical" evidence="1">
    <location>
        <begin position="66"/>
        <end position="86"/>
    </location>
</feature>
<sequence length="301" mass="34181">MDPALQQEVEQFRSETPENEIYFLETQKLWELSSKAARLADVDEKKAADELRDYLKSSRPKRNLKLVWFRNIAAAVLVLAMGYWIYQQNTKIVYLTKLTGNSQVDTVKLADGSVIVMAENSELKYPEKFDGEREISFSKGQAFFKVAQDPAHPFKVVMNKSDVTVLGTSFNIKVSSVQIDLSVKTGRVMFSPFQNGSKSILSEGQAITYDSEKGEIVAKTAQNADAWLTKELTFVDTPLEEVCKQLSAYYNADIKLQNNRRNKKLNATFKNQTLAQVLEVLNETYNIKIKKEKDQIILITP</sequence>
<comment type="caution">
    <text evidence="4">The sequence shown here is derived from an EMBL/GenBank/DDBJ whole genome shotgun (WGS) entry which is preliminary data.</text>
</comment>
<dbReference type="InterPro" id="IPR012373">
    <property type="entry name" value="Ferrdict_sens_TM"/>
</dbReference>
<reference evidence="4 5" key="1">
    <citation type="submission" date="2024-01" db="EMBL/GenBank/DDBJ databases">
        <title>Pedobacter sp. nov., isolated from fresh soil.</title>
        <authorList>
            <person name="Le N.T.T."/>
        </authorList>
    </citation>
    <scope>NUCLEOTIDE SEQUENCE [LARGE SCALE GENOMIC DNA]</scope>
    <source>
        <strain evidence="4 5">KR3-3</strain>
    </source>
</reference>
<dbReference type="Gene3D" id="3.55.50.30">
    <property type="match status" value="1"/>
</dbReference>
<feature type="domain" description="Protein FecR C-terminal" evidence="3">
    <location>
        <begin position="232"/>
        <end position="298"/>
    </location>
</feature>
<keyword evidence="1" id="KW-1133">Transmembrane helix</keyword>
<feature type="domain" description="FecR protein" evidence="2">
    <location>
        <begin position="99"/>
        <end position="188"/>
    </location>
</feature>
<dbReference type="Gene3D" id="2.60.120.1440">
    <property type="match status" value="1"/>
</dbReference>